<evidence type="ECO:0000313" key="1">
    <source>
        <dbReference type="EMBL" id="EET44899.1"/>
    </source>
</evidence>
<accession>C6M3Y6</accession>
<dbReference type="AlphaFoldDB" id="C6M3Y6"/>
<organism evidence="1 2">
    <name type="scientific">Neisseria sicca ATCC 29256</name>
    <dbReference type="NCBI Taxonomy" id="547045"/>
    <lineage>
        <taxon>Bacteria</taxon>
        <taxon>Pseudomonadati</taxon>
        <taxon>Pseudomonadota</taxon>
        <taxon>Betaproteobacteria</taxon>
        <taxon>Neisseriales</taxon>
        <taxon>Neisseriaceae</taxon>
        <taxon>Neisseria</taxon>
    </lineage>
</organism>
<reference evidence="1" key="1">
    <citation type="submission" date="2009-07" db="EMBL/GenBank/DDBJ databases">
        <authorList>
            <person name="Weinstock G."/>
            <person name="Sodergren E."/>
            <person name="Clifton S."/>
            <person name="Fulton L."/>
            <person name="Fulton B."/>
            <person name="Courtney L."/>
            <person name="Fronick C."/>
            <person name="Harrison M."/>
            <person name="Strong C."/>
            <person name="Farmer C."/>
            <person name="Delahaunty K."/>
            <person name="Markovic C."/>
            <person name="Hall O."/>
            <person name="Minx P."/>
            <person name="Tomlinson C."/>
            <person name="Mitreva M."/>
            <person name="Nelson J."/>
            <person name="Hou S."/>
            <person name="Wollam A."/>
            <person name="Pepin K.H."/>
            <person name="Johnson M."/>
            <person name="Bhonagiri V."/>
            <person name="Nash W.E."/>
            <person name="Warren W."/>
            <person name="Chinwalla A."/>
            <person name="Mardis E.R."/>
            <person name="Wilson R.K."/>
        </authorList>
    </citation>
    <scope>NUCLEOTIDE SEQUENCE [LARGE SCALE GENOMIC DNA]</scope>
    <source>
        <strain evidence="1">ATCC 29256</strain>
    </source>
</reference>
<evidence type="ECO:0000313" key="2">
    <source>
        <dbReference type="Proteomes" id="UP000005365"/>
    </source>
</evidence>
<protein>
    <submittedName>
        <fullName evidence="1">Uncharacterized protein</fullName>
    </submittedName>
</protein>
<dbReference type="EMBL" id="ACKO02000006">
    <property type="protein sequence ID" value="EET44899.1"/>
    <property type="molecule type" value="Genomic_DNA"/>
</dbReference>
<gene>
    <name evidence="1" type="ORF">NEISICOT_01229</name>
</gene>
<sequence length="67" mass="7820">MSNPRYVKKETNTLCYFKRFKRPLSCFFCLDLFAGRLKNCGLQACSQMKSDGKTSIPVVYFFVKHKV</sequence>
<name>C6M3Y6_NEISI</name>
<dbReference type="Proteomes" id="UP000005365">
    <property type="component" value="Unassembled WGS sequence"/>
</dbReference>
<keyword evidence="2" id="KW-1185">Reference proteome</keyword>
<comment type="caution">
    <text evidence="1">The sequence shown here is derived from an EMBL/GenBank/DDBJ whole genome shotgun (WGS) entry which is preliminary data.</text>
</comment>
<proteinExistence type="predicted"/>